<evidence type="ECO:0000313" key="2">
    <source>
        <dbReference type="EMBL" id="PJM73059.1"/>
    </source>
</evidence>
<proteinExistence type="predicted"/>
<organism evidence="2 3">
    <name type="scientific">Bifidobacterium primatium</name>
    <dbReference type="NCBI Taxonomy" id="2045438"/>
    <lineage>
        <taxon>Bacteria</taxon>
        <taxon>Bacillati</taxon>
        <taxon>Actinomycetota</taxon>
        <taxon>Actinomycetes</taxon>
        <taxon>Bifidobacteriales</taxon>
        <taxon>Bifidobacteriaceae</taxon>
        <taxon>Bifidobacterium</taxon>
    </lineage>
</organism>
<dbReference type="AlphaFoldDB" id="A0A2M9H8C5"/>
<dbReference type="OrthoDB" id="4299905at2"/>
<feature type="region of interest" description="Disordered" evidence="1">
    <location>
        <begin position="97"/>
        <end position="120"/>
    </location>
</feature>
<dbReference type="RefSeq" id="WP_100511162.1">
    <property type="nucleotide sequence ID" value="NZ_PEBI01000003.1"/>
</dbReference>
<comment type="caution">
    <text evidence="2">The sequence shown here is derived from an EMBL/GenBank/DDBJ whole genome shotgun (WGS) entry which is preliminary data.</text>
</comment>
<evidence type="ECO:0000256" key="1">
    <source>
        <dbReference type="SAM" id="MobiDB-lite"/>
    </source>
</evidence>
<protein>
    <submittedName>
        <fullName evidence="2">Uncharacterized protein</fullName>
    </submittedName>
</protein>
<accession>A0A2M9H8C5</accession>
<dbReference type="EMBL" id="PEBI01000003">
    <property type="protein sequence ID" value="PJM73059.1"/>
    <property type="molecule type" value="Genomic_DNA"/>
</dbReference>
<evidence type="ECO:0000313" key="3">
    <source>
        <dbReference type="Proteomes" id="UP000229095"/>
    </source>
</evidence>
<name>A0A2M9H8C5_9BIFI</name>
<gene>
    <name evidence="2" type="ORF">CS006_07375</name>
</gene>
<reference evidence="2 3" key="1">
    <citation type="submission" date="2017-10" db="EMBL/GenBank/DDBJ databases">
        <title>Draft genome sequences of strains TRE 1, TRE 9, TRE H and TRI 7, isolated from tamarins, belonging to four potential novel Bifidobacterium species.</title>
        <authorList>
            <person name="Mattarelli P."/>
            <person name="Modesto M."/>
            <person name="Puglisi E."/>
            <person name="Morelli L."/>
            <person name="Spezio C."/>
            <person name="Bonetti A."/>
            <person name="Sandri C."/>
        </authorList>
    </citation>
    <scope>NUCLEOTIDE SEQUENCE [LARGE SCALE GENOMIC DNA]</scope>
    <source>
        <strain evidence="3">TRE1</strain>
    </source>
</reference>
<keyword evidence="3" id="KW-1185">Reference proteome</keyword>
<dbReference type="Proteomes" id="UP000229095">
    <property type="component" value="Unassembled WGS sequence"/>
</dbReference>
<sequence length="120" mass="12974">MKHMPISVPALGPTLFVSVEPRLDQEGKQRLRDGVPEQTTHILIQPENGKPEVIDVNVPSMTPLAIAQMTPVSIENLTASQWSIDGRAGITMRADAIRPSGTPVPASIPVPADDDEFNQE</sequence>